<feature type="signal peptide" evidence="1">
    <location>
        <begin position="1"/>
        <end position="21"/>
    </location>
</feature>
<sequence>MTSILLSVPLCVTLDFDYCSASDSEPGLDSIVNFNFSPTLNFDRGFGLDYATGHHGVLVECRSRSRSDLDEGRKNASV</sequence>
<keyword evidence="3" id="KW-1185">Reference proteome</keyword>
<gene>
    <name evidence="2" type="ORF">EVAR_24506_1</name>
</gene>
<proteinExistence type="predicted"/>
<comment type="caution">
    <text evidence="2">The sequence shown here is derived from an EMBL/GenBank/DDBJ whole genome shotgun (WGS) entry which is preliminary data.</text>
</comment>
<evidence type="ECO:0000313" key="2">
    <source>
        <dbReference type="EMBL" id="GBP28830.1"/>
    </source>
</evidence>
<name>A0A4C1URI9_EUMVA</name>
<feature type="chain" id="PRO_5020026245" evidence="1">
    <location>
        <begin position="22"/>
        <end position="78"/>
    </location>
</feature>
<dbReference type="Proteomes" id="UP000299102">
    <property type="component" value="Unassembled WGS sequence"/>
</dbReference>
<reference evidence="2 3" key="1">
    <citation type="journal article" date="2019" name="Commun. Biol.">
        <title>The bagworm genome reveals a unique fibroin gene that provides high tensile strength.</title>
        <authorList>
            <person name="Kono N."/>
            <person name="Nakamura H."/>
            <person name="Ohtoshi R."/>
            <person name="Tomita M."/>
            <person name="Numata K."/>
            <person name="Arakawa K."/>
        </authorList>
    </citation>
    <scope>NUCLEOTIDE SEQUENCE [LARGE SCALE GENOMIC DNA]</scope>
</reference>
<accession>A0A4C1URI9</accession>
<dbReference type="AlphaFoldDB" id="A0A4C1URI9"/>
<keyword evidence="1" id="KW-0732">Signal</keyword>
<evidence type="ECO:0000256" key="1">
    <source>
        <dbReference type="SAM" id="SignalP"/>
    </source>
</evidence>
<organism evidence="2 3">
    <name type="scientific">Eumeta variegata</name>
    <name type="common">Bagworm moth</name>
    <name type="synonym">Eumeta japonica</name>
    <dbReference type="NCBI Taxonomy" id="151549"/>
    <lineage>
        <taxon>Eukaryota</taxon>
        <taxon>Metazoa</taxon>
        <taxon>Ecdysozoa</taxon>
        <taxon>Arthropoda</taxon>
        <taxon>Hexapoda</taxon>
        <taxon>Insecta</taxon>
        <taxon>Pterygota</taxon>
        <taxon>Neoptera</taxon>
        <taxon>Endopterygota</taxon>
        <taxon>Lepidoptera</taxon>
        <taxon>Glossata</taxon>
        <taxon>Ditrysia</taxon>
        <taxon>Tineoidea</taxon>
        <taxon>Psychidae</taxon>
        <taxon>Oiketicinae</taxon>
        <taxon>Eumeta</taxon>
    </lineage>
</organism>
<protein>
    <submittedName>
        <fullName evidence="2">Uncharacterized protein</fullName>
    </submittedName>
</protein>
<evidence type="ECO:0000313" key="3">
    <source>
        <dbReference type="Proteomes" id="UP000299102"/>
    </source>
</evidence>
<dbReference type="EMBL" id="BGZK01000212">
    <property type="protein sequence ID" value="GBP28830.1"/>
    <property type="molecule type" value="Genomic_DNA"/>
</dbReference>